<protein>
    <submittedName>
        <fullName evidence="6">Uncharacterized protein</fullName>
    </submittedName>
</protein>
<feature type="transmembrane region" description="Helical" evidence="5">
    <location>
        <begin position="120"/>
        <end position="141"/>
    </location>
</feature>
<keyword evidence="2 5" id="KW-0812">Transmembrane</keyword>
<evidence type="ECO:0000313" key="6">
    <source>
        <dbReference type="EMBL" id="KAH8041922.1"/>
    </source>
</evidence>
<evidence type="ECO:0000256" key="5">
    <source>
        <dbReference type="SAM" id="Phobius"/>
    </source>
</evidence>
<evidence type="ECO:0000256" key="1">
    <source>
        <dbReference type="ARBA" id="ARBA00004141"/>
    </source>
</evidence>
<reference evidence="6" key="1">
    <citation type="journal article" date="2020" name="Cell">
        <title>Large-Scale Comparative Analyses of Tick Genomes Elucidate Their Genetic Diversity and Vector Capacities.</title>
        <authorList>
            <consortium name="Tick Genome and Microbiome Consortium (TIGMIC)"/>
            <person name="Jia N."/>
            <person name="Wang J."/>
            <person name="Shi W."/>
            <person name="Du L."/>
            <person name="Sun Y."/>
            <person name="Zhan W."/>
            <person name="Jiang J.F."/>
            <person name="Wang Q."/>
            <person name="Zhang B."/>
            <person name="Ji P."/>
            <person name="Bell-Sakyi L."/>
            <person name="Cui X.M."/>
            <person name="Yuan T.T."/>
            <person name="Jiang B.G."/>
            <person name="Yang W.F."/>
            <person name="Lam T.T."/>
            <person name="Chang Q.C."/>
            <person name="Ding S.J."/>
            <person name="Wang X.J."/>
            <person name="Zhu J.G."/>
            <person name="Ruan X.D."/>
            <person name="Zhao L."/>
            <person name="Wei J.T."/>
            <person name="Ye R.Z."/>
            <person name="Que T.C."/>
            <person name="Du C.H."/>
            <person name="Zhou Y.H."/>
            <person name="Cheng J.X."/>
            <person name="Dai P.F."/>
            <person name="Guo W.B."/>
            <person name="Han X.H."/>
            <person name="Huang E.J."/>
            <person name="Li L.F."/>
            <person name="Wei W."/>
            <person name="Gao Y.C."/>
            <person name="Liu J.Z."/>
            <person name="Shao H.Z."/>
            <person name="Wang X."/>
            <person name="Wang C.C."/>
            <person name="Yang T.C."/>
            <person name="Huo Q.B."/>
            <person name="Li W."/>
            <person name="Chen H.Y."/>
            <person name="Chen S.E."/>
            <person name="Zhou L.G."/>
            <person name="Ni X.B."/>
            <person name="Tian J.H."/>
            <person name="Sheng Y."/>
            <person name="Liu T."/>
            <person name="Pan Y.S."/>
            <person name="Xia L.Y."/>
            <person name="Li J."/>
            <person name="Zhao F."/>
            <person name="Cao W.C."/>
        </authorList>
    </citation>
    <scope>NUCLEOTIDE SEQUENCE</scope>
    <source>
        <strain evidence="6">Rmic-2018</strain>
    </source>
</reference>
<organism evidence="6 7">
    <name type="scientific">Rhipicephalus microplus</name>
    <name type="common">Cattle tick</name>
    <name type="synonym">Boophilus microplus</name>
    <dbReference type="NCBI Taxonomy" id="6941"/>
    <lineage>
        <taxon>Eukaryota</taxon>
        <taxon>Metazoa</taxon>
        <taxon>Ecdysozoa</taxon>
        <taxon>Arthropoda</taxon>
        <taxon>Chelicerata</taxon>
        <taxon>Arachnida</taxon>
        <taxon>Acari</taxon>
        <taxon>Parasitiformes</taxon>
        <taxon>Ixodida</taxon>
        <taxon>Ixodoidea</taxon>
        <taxon>Ixodidae</taxon>
        <taxon>Rhipicephalinae</taxon>
        <taxon>Rhipicephalus</taxon>
        <taxon>Boophilus</taxon>
    </lineage>
</organism>
<dbReference type="EMBL" id="JABSTU010000001">
    <property type="protein sequence ID" value="KAH8041922.1"/>
    <property type="molecule type" value="Genomic_DNA"/>
</dbReference>
<dbReference type="InterPro" id="IPR003280">
    <property type="entry name" value="2pore_dom_K_chnl"/>
</dbReference>
<sequence length="244" mass="28102">MREPRRSSRCSKCRYYCRAGTTSLMSHFGLCSLVVGYCVMGAFLFEFLEATNERNKRLEMMRWRSNLADALWQLTSESRILDQTNWTGEAVARLRRFEVTLVQAVRKEGYDGKEDAQLQWSFTGALLYSIIVITTIGFAAVRAEREEKPSSQWRRVRVVSPRRISWRAAREARVNRGKLKATAETRRCLGRPCSATKNTYTRARTHSSTRRKESFLECVRDPVAVSSQGRLSFTASTNASMRFR</sequence>
<reference evidence="6" key="2">
    <citation type="submission" date="2021-09" db="EMBL/GenBank/DDBJ databases">
        <authorList>
            <person name="Jia N."/>
            <person name="Wang J."/>
            <person name="Shi W."/>
            <person name="Du L."/>
            <person name="Sun Y."/>
            <person name="Zhan W."/>
            <person name="Jiang J."/>
            <person name="Wang Q."/>
            <person name="Zhang B."/>
            <person name="Ji P."/>
            <person name="Sakyi L.B."/>
            <person name="Cui X."/>
            <person name="Yuan T."/>
            <person name="Jiang B."/>
            <person name="Yang W."/>
            <person name="Lam T.T.-Y."/>
            <person name="Chang Q."/>
            <person name="Ding S."/>
            <person name="Wang X."/>
            <person name="Zhu J."/>
            <person name="Ruan X."/>
            <person name="Zhao L."/>
            <person name="Wei J."/>
            <person name="Que T."/>
            <person name="Du C."/>
            <person name="Cheng J."/>
            <person name="Dai P."/>
            <person name="Han X."/>
            <person name="Huang E."/>
            <person name="Gao Y."/>
            <person name="Liu J."/>
            <person name="Shao H."/>
            <person name="Ye R."/>
            <person name="Li L."/>
            <person name="Wei W."/>
            <person name="Wang X."/>
            <person name="Wang C."/>
            <person name="Huo Q."/>
            <person name="Li W."/>
            <person name="Guo W."/>
            <person name="Chen H."/>
            <person name="Chen S."/>
            <person name="Zhou L."/>
            <person name="Zhou L."/>
            <person name="Ni X."/>
            <person name="Tian J."/>
            <person name="Zhou Y."/>
            <person name="Sheng Y."/>
            <person name="Liu T."/>
            <person name="Pan Y."/>
            <person name="Xia L."/>
            <person name="Li J."/>
            <person name="Zhao F."/>
            <person name="Cao W."/>
        </authorList>
    </citation>
    <scope>NUCLEOTIDE SEQUENCE</scope>
    <source>
        <strain evidence="6">Rmic-2018</strain>
        <tissue evidence="6">Larvae</tissue>
    </source>
</reference>
<gene>
    <name evidence="6" type="ORF">HPB51_019622</name>
</gene>
<proteinExistence type="predicted"/>
<dbReference type="Gene3D" id="1.10.287.70">
    <property type="match status" value="1"/>
</dbReference>
<dbReference type="GO" id="GO:0030322">
    <property type="term" value="P:stabilization of membrane potential"/>
    <property type="evidence" value="ECO:0007669"/>
    <property type="project" value="TreeGrafter"/>
</dbReference>
<dbReference type="PANTHER" id="PTHR11003:SF334">
    <property type="entry name" value="FI03418P"/>
    <property type="match status" value="1"/>
</dbReference>
<feature type="transmembrane region" description="Helical" evidence="5">
    <location>
        <begin position="21"/>
        <end position="45"/>
    </location>
</feature>
<dbReference type="GO" id="GO:0005886">
    <property type="term" value="C:plasma membrane"/>
    <property type="evidence" value="ECO:0007669"/>
    <property type="project" value="TreeGrafter"/>
</dbReference>
<evidence type="ECO:0000256" key="3">
    <source>
        <dbReference type="ARBA" id="ARBA00022989"/>
    </source>
</evidence>
<dbReference type="SUPFAM" id="SSF81324">
    <property type="entry name" value="Voltage-gated potassium channels"/>
    <property type="match status" value="1"/>
</dbReference>
<dbReference type="Proteomes" id="UP000821866">
    <property type="component" value="Chromosome 1"/>
</dbReference>
<evidence type="ECO:0000256" key="2">
    <source>
        <dbReference type="ARBA" id="ARBA00022692"/>
    </source>
</evidence>
<dbReference type="VEuPathDB" id="VectorBase:LOC119177205"/>
<dbReference type="AlphaFoldDB" id="A0A9J6F565"/>
<keyword evidence="3 5" id="KW-1133">Transmembrane helix</keyword>
<keyword evidence="4 5" id="KW-0472">Membrane</keyword>
<dbReference type="GO" id="GO:0015271">
    <property type="term" value="F:outward rectifier potassium channel activity"/>
    <property type="evidence" value="ECO:0007669"/>
    <property type="project" value="TreeGrafter"/>
</dbReference>
<evidence type="ECO:0000313" key="7">
    <source>
        <dbReference type="Proteomes" id="UP000821866"/>
    </source>
</evidence>
<comment type="subcellular location">
    <subcellularLocation>
        <location evidence="1">Membrane</location>
        <topology evidence="1">Multi-pass membrane protein</topology>
    </subcellularLocation>
</comment>
<dbReference type="GO" id="GO:0022841">
    <property type="term" value="F:potassium ion leak channel activity"/>
    <property type="evidence" value="ECO:0007669"/>
    <property type="project" value="TreeGrafter"/>
</dbReference>
<name>A0A9J6F565_RHIMP</name>
<accession>A0A9J6F565</accession>
<comment type="caution">
    <text evidence="6">The sequence shown here is derived from an EMBL/GenBank/DDBJ whole genome shotgun (WGS) entry which is preliminary data.</text>
</comment>
<evidence type="ECO:0000256" key="4">
    <source>
        <dbReference type="ARBA" id="ARBA00023136"/>
    </source>
</evidence>
<dbReference type="PANTHER" id="PTHR11003">
    <property type="entry name" value="POTASSIUM CHANNEL, SUBFAMILY K"/>
    <property type="match status" value="1"/>
</dbReference>
<keyword evidence="7" id="KW-1185">Reference proteome</keyword>